<dbReference type="Gene3D" id="3.10.450.390">
    <property type="entry name" value="Protein of unknown function DUF3889"/>
    <property type="match status" value="1"/>
</dbReference>
<evidence type="ECO:0000313" key="2">
    <source>
        <dbReference type="EMBL" id="MWV42719.1"/>
    </source>
</evidence>
<dbReference type="AlphaFoldDB" id="A0A7X3IF22"/>
<dbReference type="Pfam" id="PF13028">
    <property type="entry name" value="DUF3889"/>
    <property type="match status" value="1"/>
</dbReference>
<sequence>MKKLLISLLAVFIISTVSAEAEPEYAKWGEVAVKETQKRYNADIVDYKHMGRVELTPRKSEEHFKLWLRSKNGKEFGVYVNIQFDPTNDLIYSIRFSESNR</sequence>
<organism evidence="2 3">
    <name type="scientific">Paenibacillus dendrobii</name>
    <dbReference type="NCBI Taxonomy" id="2691084"/>
    <lineage>
        <taxon>Bacteria</taxon>
        <taxon>Bacillati</taxon>
        <taxon>Bacillota</taxon>
        <taxon>Bacilli</taxon>
        <taxon>Bacillales</taxon>
        <taxon>Paenibacillaceae</taxon>
        <taxon>Paenibacillus</taxon>
    </lineage>
</organism>
<keyword evidence="3" id="KW-1185">Reference proteome</keyword>
<evidence type="ECO:0000256" key="1">
    <source>
        <dbReference type="SAM" id="SignalP"/>
    </source>
</evidence>
<dbReference type="EMBL" id="WUBI01000001">
    <property type="protein sequence ID" value="MWV42719.1"/>
    <property type="molecule type" value="Genomic_DNA"/>
</dbReference>
<evidence type="ECO:0000313" key="3">
    <source>
        <dbReference type="Proteomes" id="UP000460318"/>
    </source>
</evidence>
<proteinExistence type="predicted"/>
<feature type="signal peptide" evidence="1">
    <location>
        <begin position="1"/>
        <end position="19"/>
    </location>
</feature>
<comment type="caution">
    <text evidence="2">The sequence shown here is derived from an EMBL/GenBank/DDBJ whole genome shotgun (WGS) entry which is preliminary data.</text>
</comment>
<name>A0A7X3IF22_9BACL</name>
<reference evidence="2 3" key="1">
    <citation type="submission" date="2019-12" db="EMBL/GenBank/DDBJ databases">
        <title>Paenibacillus sp. nov., an endophytic bacterium isolated from the stem of Dendrobium.</title>
        <authorList>
            <person name="Zhao R."/>
        </authorList>
    </citation>
    <scope>NUCLEOTIDE SEQUENCE [LARGE SCALE GENOMIC DNA]</scope>
    <source>
        <strain evidence="2 3">HJL G12</strain>
    </source>
</reference>
<gene>
    <name evidence="2" type="ORF">GRF59_03680</name>
</gene>
<feature type="chain" id="PRO_5039643798" evidence="1">
    <location>
        <begin position="20"/>
        <end position="101"/>
    </location>
</feature>
<protein>
    <submittedName>
        <fullName evidence="2">DUF3889 domain-containing protein</fullName>
    </submittedName>
</protein>
<keyword evidence="1" id="KW-0732">Signal</keyword>
<dbReference type="Proteomes" id="UP000460318">
    <property type="component" value="Unassembled WGS sequence"/>
</dbReference>
<dbReference type="RefSeq" id="WP_160496295.1">
    <property type="nucleotide sequence ID" value="NZ_WUBI01000001.1"/>
</dbReference>
<dbReference type="InterPro" id="IPR024987">
    <property type="entry name" value="DUF3889"/>
</dbReference>
<accession>A0A7X3IF22</accession>